<organism evidence="1 2">
    <name type="scientific">Scutellospora calospora</name>
    <dbReference type="NCBI Taxonomy" id="85575"/>
    <lineage>
        <taxon>Eukaryota</taxon>
        <taxon>Fungi</taxon>
        <taxon>Fungi incertae sedis</taxon>
        <taxon>Mucoromycota</taxon>
        <taxon>Glomeromycotina</taxon>
        <taxon>Glomeromycetes</taxon>
        <taxon>Diversisporales</taxon>
        <taxon>Gigasporaceae</taxon>
        <taxon>Scutellospora</taxon>
    </lineage>
</organism>
<feature type="non-terminal residue" evidence="1">
    <location>
        <position position="1"/>
    </location>
</feature>
<name>A0ACA9N1F5_9GLOM</name>
<gene>
    <name evidence="1" type="ORF">SCALOS_LOCUS7624</name>
</gene>
<keyword evidence="2" id="KW-1185">Reference proteome</keyword>
<dbReference type="EMBL" id="CAJVPM010017490">
    <property type="protein sequence ID" value="CAG8620190.1"/>
    <property type="molecule type" value="Genomic_DNA"/>
</dbReference>
<comment type="caution">
    <text evidence="1">The sequence shown here is derived from an EMBL/GenBank/DDBJ whole genome shotgun (WGS) entry which is preliminary data.</text>
</comment>
<proteinExistence type="predicted"/>
<protein>
    <submittedName>
        <fullName evidence="1">8586_t:CDS:1</fullName>
    </submittedName>
</protein>
<sequence length="213" mass="24359">TDILQSFIDLSTKDGLVDLQEVTDYIIDVIFAAVHSTSQTITLTLYEYAARPEYWKELLEENEIISNSIKDGYLDSQDVNNMVKLDSFIKETLSNWVAIVGLQHKTLNDHFTFSNGYQVPKGRNVYINLAKVHNIDQMTSTFDGFRHVEKNSPATKLDNGYLAFGHGRHACPGRFLAIHEIKLIIYFLLRKYKIETKDRNIIKPVLAGSFIMP</sequence>
<reference evidence="1" key="1">
    <citation type="submission" date="2021-06" db="EMBL/GenBank/DDBJ databases">
        <authorList>
            <person name="Kallberg Y."/>
            <person name="Tangrot J."/>
            <person name="Rosling A."/>
        </authorList>
    </citation>
    <scope>NUCLEOTIDE SEQUENCE</scope>
    <source>
        <strain evidence="1">AU212A</strain>
    </source>
</reference>
<evidence type="ECO:0000313" key="2">
    <source>
        <dbReference type="Proteomes" id="UP000789860"/>
    </source>
</evidence>
<feature type="non-terminal residue" evidence="1">
    <location>
        <position position="213"/>
    </location>
</feature>
<dbReference type="Proteomes" id="UP000789860">
    <property type="component" value="Unassembled WGS sequence"/>
</dbReference>
<evidence type="ECO:0000313" key="1">
    <source>
        <dbReference type="EMBL" id="CAG8620190.1"/>
    </source>
</evidence>
<accession>A0ACA9N1F5</accession>